<dbReference type="GeneID" id="9588398"/>
<dbReference type="VEuPathDB" id="FungiDB:SCHCODRAFT_01334661"/>
<dbReference type="HOGENOM" id="CLU_533355_0_0_1"/>
<dbReference type="RefSeq" id="XP_003025931.1">
    <property type="nucleotide sequence ID" value="XM_003025885.1"/>
</dbReference>
<dbReference type="EMBL" id="GL377321">
    <property type="protein sequence ID" value="EFI91028.1"/>
    <property type="molecule type" value="Genomic_DNA"/>
</dbReference>
<keyword evidence="3" id="KW-1185">Reference proteome</keyword>
<dbReference type="InParanoid" id="D8QMA0"/>
<accession>D8QMA0</accession>
<proteinExistence type="predicted"/>
<reference evidence="2 3" key="1">
    <citation type="journal article" date="2010" name="Nat. Biotechnol.">
        <title>Genome sequence of the model mushroom Schizophyllum commune.</title>
        <authorList>
            <person name="Ohm R.A."/>
            <person name="de Jong J.F."/>
            <person name="Lugones L.G."/>
            <person name="Aerts A."/>
            <person name="Kothe E."/>
            <person name="Stajich J.E."/>
            <person name="de Vries R.P."/>
            <person name="Record E."/>
            <person name="Levasseur A."/>
            <person name="Baker S.E."/>
            <person name="Bartholomew K.A."/>
            <person name="Coutinho P.M."/>
            <person name="Erdmann S."/>
            <person name="Fowler T.J."/>
            <person name="Gathman A.C."/>
            <person name="Lombard V."/>
            <person name="Henrissat B."/>
            <person name="Knabe N."/>
            <person name="Kuees U."/>
            <person name="Lilly W.W."/>
            <person name="Lindquist E."/>
            <person name="Lucas S."/>
            <person name="Magnuson J.K."/>
            <person name="Piumi F."/>
            <person name="Raudaskoski M."/>
            <person name="Salamov A."/>
            <person name="Schmutz J."/>
            <person name="Schwarze F.W.M.R."/>
            <person name="vanKuyk P.A."/>
            <person name="Horton J.S."/>
            <person name="Grigoriev I.V."/>
            <person name="Woesten H.A.B."/>
        </authorList>
    </citation>
    <scope>NUCLEOTIDE SEQUENCE [LARGE SCALE GENOMIC DNA]</scope>
    <source>
        <strain evidence="3">H4-8 / FGSC 9210</strain>
    </source>
</reference>
<organism evidence="3">
    <name type="scientific">Schizophyllum commune (strain H4-8 / FGSC 9210)</name>
    <name type="common">Split gill fungus</name>
    <dbReference type="NCBI Taxonomy" id="578458"/>
    <lineage>
        <taxon>Eukaryota</taxon>
        <taxon>Fungi</taxon>
        <taxon>Dikarya</taxon>
        <taxon>Basidiomycota</taxon>
        <taxon>Agaricomycotina</taxon>
        <taxon>Agaricomycetes</taxon>
        <taxon>Agaricomycetidae</taxon>
        <taxon>Agaricales</taxon>
        <taxon>Schizophyllaceae</taxon>
        <taxon>Schizophyllum</taxon>
    </lineage>
</organism>
<protein>
    <submittedName>
        <fullName evidence="2">Uncharacterized protein</fullName>
    </submittedName>
</protein>
<name>D8QMA0_SCHCM</name>
<gene>
    <name evidence="2" type="ORF">SCHCODRAFT_114970</name>
</gene>
<feature type="compositionally biased region" description="Basic and acidic residues" evidence="1">
    <location>
        <begin position="491"/>
        <end position="500"/>
    </location>
</feature>
<feature type="region of interest" description="Disordered" evidence="1">
    <location>
        <begin position="444"/>
        <end position="500"/>
    </location>
</feature>
<feature type="region of interest" description="Disordered" evidence="1">
    <location>
        <begin position="135"/>
        <end position="155"/>
    </location>
</feature>
<dbReference type="AlphaFoldDB" id="D8QMA0"/>
<feature type="region of interest" description="Disordered" evidence="1">
    <location>
        <begin position="343"/>
        <end position="369"/>
    </location>
</feature>
<dbReference type="Proteomes" id="UP000007431">
    <property type="component" value="Unassembled WGS sequence"/>
</dbReference>
<dbReference type="KEGG" id="scm:SCHCO_01334661"/>
<evidence type="ECO:0000313" key="3">
    <source>
        <dbReference type="Proteomes" id="UP000007431"/>
    </source>
</evidence>
<evidence type="ECO:0000256" key="1">
    <source>
        <dbReference type="SAM" id="MobiDB-lite"/>
    </source>
</evidence>
<feature type="non-terminal residue" evidence="2">
    <location>
        <position position="511"/>
    </location>
</feature>
<sequence>MAIRAGIVLLCEQLKACQMEIQRDRAKFDFSLFFLRPPRNLPALPRHGPLFSSLPSFSHPPSFIFFIRPWFHSHRSFIHDCDPDITFFLLPPYHVDDVRHEVCRTRPDALIASTATSASSELIVAAGKLVLDPASPTRATCPTPPPCDGRRNTWPQSRRRRDHFALLPEPSVLCDLGVLLSLNDENALIRDGGMPTTDLLCRRVERRATVLIDTQTDVGAYLPDTYDSRNDVGTLSLPPTTILDDLPLVTIAAVPLMRPTRDSQAGEITLDTAARPTIPGTAIAALLVMPEPPDARTDPLDELILVNEAFNLSQTTAEGNPVDCQADHPPSNFLSPPRPLKRATFAEPKPPEACARSLGEGRGRGGGPLPPRYEHFSQIPNRRRHARAPSAKDAAGIFLTPKPPEASACTLGEGCERGGAPLPLARGKGEAILQTPDRRRHARAPSAKEAGRVGHLLPPHDGLGKAVGHPNRRGELFAHPTTSVKPPTKPSRADTREGEALHLRRRRVMTR</sequence>
<evidence type="ECO:0000313" key="2">
    <source>
        <dbReference type="EMBL" id="EFI91028.1"/>
    </source>
</evidence>